<reference evidence="3 4" key="1">
    <citation type="submission" date="2017-12" db="EMBL/GenBank/DDBJ databases">
        <title>Genome sequence of the active heterotrophic nitrifier-denitrifier, Cupriavidus pauculus UM1.</title>
        <authorList>
            <person name="Putonti C."/>
            <person name="Castignetti D."/>
        </authorList>
    </citation>
    <scope>NUCLEOTIDE SEQUENCE [LARGE SCALE GENOMIC DNA]</scope>
    <source>
        <strain evidence="3 4">UM1</strain>
    </source>
</reference>
<dbReference type="AlphaFoldDB" id="A0A2N5C262"/>
<keyword evidence="2" id="KW-0732">Signal</keyword>
<dbReference type="Proteomes" id="UP000234341">
    <property type="component" value="Unassembled WGS sequence"/>
</dbReference>
<comment type="caution">
    <text evidence="3">The sequence shown here is derived from an EMBL/GenBank/DDBJ whole genome shotgun (WGS) entry which is preliminary data.</text>
</comment>
<dbReference type="PANTHER" id="PTHR42928">
    <property type="entry name" value="TRICARBOXYLATE-BINDING PROTEIN"/>
    <property type="match status" value="1"/>
</dbReference>
<dbReference type="Gene3D" id="3.40.190.150">
    <property type="entry name" value="Bordetella uptake gene, domain 1"/>
    <property type="match status" value="1"/>
</dbReference>
<dbReference type="Pfam" id="PF03401">
    <property type="entry name" value="TctC"/>
    <property type="match status" value="1"/>
</dbReference>
<comment type="similarity">
    <text evidence="1">Belongs to the UPF0065 (bug) family.</text>
</comment>
<evidence type="ECO:0000313" key="3">
    <source>
        <dbReference type="EMBL" id="PLP96286.1"/>
    </source>
</evidence>
<evidence type="ECO:0000256" key="1">
    <source>
        <dbReference type="ARBA" id="ARBA00006987"/>
    </source>
</evidence>
<dbReference type="EMBL" id="PJRP01000032">
    <property type="protein sequence ID" value="PLP96286.1"/>
    <property type="molecule type" value="Genomic_DNA"/>
</dbReference>
<dbReference type="SUPFAM" id="SSF53850">
    <property type="entry name" value="Periplasmic binding protein-like II"/>
    <property type="match status" value="1"/>
</dbReference>
<evidence type="ECO:0000313" key="4">
    <source>
        <dbReference type="Proteomes" id="UP000234341"/>
    </source>
</evidence>
<accession>A0A2N5C262</accession>
<dbReference type="PANTHER" id="PTHR42928:SF5">
    <property type="entry name" value="BLR1237 PROTEIN"/>
    <property type="match status" value="1"/>
</dbReference>
<dbReference type="InterPro" id="IPR042100">
    <property type="entry name" value="Bug_dom1"/>
</dbReference>
<dbReference type="InterPro" id="IPR005064">
    <property type="entry name" value="BUG"/>
</dbReference>
<dbReference type="Gene3D" id="3.40.190.10">
    <property type="entry name" value="Periplasmic binding protein-like II"/>
    <property type="match status" value="1"/>
</dbReference>
<dbReference type="PIRSF" id="PIRSF017082">
    <property type="entry name" value="YflP"/>
    <property type="match status" value="1"/>
</dbReference>
<dbReference type="RefSeq" id="WP_101685681.1">
    <property type="nucleotide sequence ID" value="NZ_PJRP01000032.1"/>
</dbReference>
<protein>
    <submittedName>
        <fullName evidence="3">LacI family transcriptional regulator</fullName>
    </submittedName>
</protein>
<dbReference type="OrthoDB" id="8678477at2"/>
<evidence type="ECO:0000256" key="2">
    <source>
        <dbReference type="SAM" id="SignalP"/>
    </source>
</evidence>
<dbReference type="CDD" id="cd13578">
    <property type="entry name" value="PBP2_Bug27"/>
    <property type="match status" value="1"/>
</dbReference>
<proteinExistence type="inferred from homology"/>
<feature type="signal peptide" evidence="2">
    <location>
        <begin position="1"/>
        <end position="25"/>
    </location>
</feature>
<name>A0A2N5C262_9BURK</name>
<organism evidence="3 4">
    <name type="scientific">Cupriavidus pauculus</name>
    <dbReference type="NCBI Taxonomy" id="82633"/>
    <lineage>
        <taxon>Bacteria</taxon>
        <taxon>Pseudomonadati</taxon>
        <taxon>Pseudomonadota</taxon>
        <taxon>Betaproteobacteria</taxon>
        <taxon>Burkholderiales</taxon>
        <taxon>Burkholderiaceae</taxon>
        <taxon>Cupriavidus</taxon>
    </lineage>
</organism>
<gene>
    <name evidence="3" type="ORF">CYJ10_33190</name>
</gene>
<sequence length="324" mass="33724">MKTLFNLSWRVMIGAAALASGAAMAAYPDKPVRIVVPYPPGGASDTTARVLSQKLKEVTGGTFVVENRPGANGNIAAELVAKSPADGYTLLMANVGPNAISQTIYPHLNYDVNKSFAPIGQTTTVPIVLVAGPKVRATDIKGLVAEVKANPGKYTFASAGNGSSNHLVGEMFKSGLKLDMMHVPYKGDGPAMTDVMAGQVSMMFTTAVAARPYVTGGKLKLMAVASKKRVPAFPDAPTIDESVLTGFDASSWGGLVAPAGTSPEIVKQLNTALTKVLAMPEVKSKLATLGAEVVATRPEEFAGYIRSETDKWGAVAKSANVVAE</sequence>
<feature type="chain" id="PRO_5014723623" evidence="2">
    <location>
        <begin position="26"/>
        <end position="324"/>
    </location>
</feature>